<feature type="transmembrane region" description="Helical" evidence="3">
    <location>
        <begin position="434"/>
        <end position="452"/>
    </location>
</feature>
<dbReference type="AlphaFoldDB" id="A0A166CJP4"/>
<feature type="transmembrane region" description="Helical" evidence="3">
    <location>
        <begin position="509"/>
        <end position="530"/>
    </location>
</feature>
<feature type="transmembrane region" description="Helical" evidence="3">
    <location>
        <begin position="559"/>
        <end position="577"/>
    </location>
</feature>
<dbReference type="InterPro" id="IPR010640">
    <property type="entry name" value="Low_temperature_requirement_A"/>
</dbReference>
<evidence type="ECO:0000256" key="2">
    <source>
        <dbReference type="SAM" id="MobiDB-lite"/>
    </source>
</evidence>
<feature type="compositionally biased region" description="Polar residues" evidence="2">
    <location>
        <begin position="361"/>
        <end position="374"/>
    </location>
</feature>
<dbReference type="PANTHER" id="PTHR36840:SF1">
    <property type="entry name" value="BLL5714 PROTEIN"/>
    <property type="match status" value="1"/>
</dbReference>
<evidence type="ECO:0000313" key="5">
    <source>
        <dbReference type="Proteomes" id="UP000076532"/>
    </source>
</evidence>
<dbReference type="Proteomes" id="UP000076532">
    <property type="component" value="Unassembled WGS sequence"/>
</dbReference>
<reference evidence="4 5" key="1">
    <citation type="journal article" date="2016" name="Mol. Biol. Evol.">
        <title>Comparative Genomics of Early-Diverging Mushroom-Forming Fungi Provides Insights into the Origins of Lignocellulose Decay Capabilities.</title>
        <authorList>
            <person name="Nagy L.G."/>
            <person name="Riley R."/>
            <person name="Tritt A."/>
            <person name="Adam C."/>
            <person name="Daum C."/>
            <person name="Floudas D."/>
            <person name="Sun H."/>
            <person name="Yadav J.S."/>
            <person name="Pangilinan J."/>
            <person name="Larsson K.H."/>
            <person name="Matsuura K."/>
            <person name="Barry K."/>
            <person name="Labutti K."/>
            <person name="Kuo R."/>
            <person name="Ohm R.A."/>
            <person name="Bhattacharya S.S."/>
            <person name="Shirouzu T."/>
            <person name="Yoshinaga Y."/>
            <person name="Martin F.M."/>
            <person name="Grigoriev I.V."/>
            <person name="Hibbett D.S."/>
        </authorList>
    </citation>
    <scope>NUCLEOTIDE SEQUENCE [LARGE SCALE GENOMIC DNA]</scope>
    <source>
        <strain evidence="4 5">CBS 109695</strain>
    </source>
</reference>
<dbReference type="EMBL" id="KV417628">
    <property type="protein sequence ID" value="KZP13723.1"/>
    <property type="molecule type" value="Genomic_DNA"/>
</dbReference>
<feature type="transmembrane region" description="Helical" evidence="3">
    <location>
        <begin position="583"/>
        <end position="602"/>
    </location>
</feature>
<dbReference type="Pfam" id="PF06772">
    <property type="entry name" value="LtrA"/>
    <property type="match status" value="1"/>
</dbReference>
<evidence type="ECO:0000313" key="4">
    <source>
        <dbReference type="EMBL" id="KZP13723.1"/>
    </source>
</evidence>
<organism evidence="4 5">
    <name type="scientific">Athelia psychrophila</name>
    <dbReference type="NCBI Taxonomy" id="1759441"/>
    <lineage>
        <taxon>Eukaryota</taxon>
        <taxon>Fungi</taxon>
        <taxon>Dikarya</taxon>
        <taxon>Basidiomycota</taxon>
        <taxon>Agaricomycotina</taxon>
        <taxon>Agaricomycetes</taxon>
        <taxon>Agaricomycetidae</taxon>
        <taxon>Atheliales</taxon>
        <taxon>Atheliaceae</taxon>
        <taxon>Athelia</taxon>
    </lineage>
</organism>
<keyword evidence="1" id="KW-0175">Coiled coil</keyword>
<feature type="region of interest" description="Disordered" evidence="2">
    <location>
        <begin position="333"/>
        <end position="374"/>
    </location>
</feature>
<accession>A0A166CJP4</accession>
<feature type="transmembrane region" description="Helical" evidence="3">
    <location>
        <begin position="472"/>
        <end position="497"/>
    </location>
</feature>
<sequence length="632" mass="69445">MSNIENSSIGMSNGLDSLDSDALRQRVVTLEMELEAAREEAHTHHGQHHSPEAIKKAAHAHHAAANTAQYGHSDNIIFVEPEESEGYICTVSHGTGFAAACCRRLVRYKLDRILQRPVLHQWLVHGKIYREASERQSSRFELFFDLLFVGIVHQLADSAADEPTGIGFVKYVLTFAPAFSIWGDVRDLANQFANDDVTQRAYILWTMILLVGYSNNATSTEWSVDGEGVSDDSMMAMRWALGFFVVAKASKVILHLIYGIFLPLSRSPLLISSAASVVTAILFLVAMFTPFHGSISLVAAGIVVDYILRVVGVMMFKTMEILGKRMAKSSKGKSCTKLMRKGGQDDDNQDDDNQDSYFARSRTTNSSATAVNESCPLPSNGQFTKALRNEYRVPVINIEHHVERMGAFVTIVLGEMVANIFFKASTASGLDSQSGRAILGLMIAFNLNWMYFDSQACKHFVHALRRHWMTSFLFTILHLPLCMALLLASAAMNRLVASPTPTSDAGGGLIWFFGAGLGTSVITMASIGVLHKSIDDGIPGALPEANASWIVRRTFSRRAVLATRYAAGVVMVLVPLAKSLSSIELLAIYVGITAFLIIEETIGRIERHEWELEDAEVAMEKAEKDGEAESVV</sequence>
<evidence type="ECO:0000256" key="3">
    <source>
        <dbReference type="SAM" id="Phobius"/>
    </source>
</evidence>
<feature type="region of interest" description="Disordered" evidence="2">
    <location>
        <begin position="37"/>
        <end position="61"/>
    </location>
</feature>
<evidence type="ECO:0000256" key="1">
    <source>
        <dbReference type="SAM" id="Coils"/>
    </source>
</evidence>
<dbReference type="PANTHER" id="PTHR36840">
    <property type="entry name" value="BLL5714 PROTEIN"/>
    <property type="match status" value="1"/>
</dbReference>
<feature type="transmembrane region" description="Helical" evidence="3">
    <location>
        <begin position="269"/>
        <end position="289"/>
    </location>
</feature>
<feature type="transmembrane region" description="Helical" evidence="3">
    <location>
        <begin position="295"/>
        <end position="316"/>
    </location>
</feature>
<feature type="compositionally biased region" description="Basic and acidic residues" evidence="2">
    <location>
        <begin position="37"/>
        <end position="55"/>
    </location>
</feature>
<keyword evidence="3" id="KW-0472">Membrane</keyword>
<feature type="coiled-coil region" evidence="1">
    <location>
        <begin position="598"/>
        <end position="625"/>
    </location>
</feature>
<keyword evidence="3" id="KW-1133">Transmembrane helix</keyword>
<feature type="transmembrane region" description="Helical" evidence="3">
    <location>
        <begin position="201"/>
        <end position="219"/>
    </location>
</feature>
<feature type="compositionally biased region" description="Acidic residues" evidence="2">
    <location>
        <begin position="345"/>
        <end position="354"/>
    </location>
</feature>
<feature type="transmembrane region" description="Helical" evidence="3">
    <location>
        <begin position="239"/>
        <end position="262"/>
    </location>
</feature>
<dbReference type="STRING" id="436010.A0A166CJP4"/>
<protein>
    <submittedName>
        <fullName evidence="4">Uncharacterized protein</fullName>
    </submittedName>
</protein>
<keyword evidence="5" id="KW-1185">Reference proteome</keyword>
<feature type="transmembrane region" description="Helical" evidence="3">
    <location>
        <begin position="405"/>
        <end position="422"/>
    </location>
</feature>
<gene>
    <name evidence="4" type="ORF">FIBSPDRAFT_1049234</name>
</gene>
<proteinExistence type="predicted"/>
<keyword evidence="3" id="KW-0812">Transmembrane</keyword>
<dbReference type="OrthoDB" id="191995at2759"/>
<name>A0A166CJP4_9AGAM</name>